<evidence type="ECO:0000313" key="2">
    <source>
        <dbReference type="EMBL" id="QIS05907.1"/>
    </source>
</evidence>
<name>A0A6G9XYH9_NOCBR</name>
<dbReference type="EMBL" id="CP046171">
    <property type="protein sequence ID" value="QIS05907.1"/>
    <property type="molecule type" value="Genomic_DNA"/>
</dbReference>
<evidence type="ECO:0000256" key="1">
    <source>
        <dbReference type="SAM" id="MobiDB-lite"/>
    </source>
</evidence>
<dbReference type="AlphaFoldDB" id="A0A6G9XYH9"/>
<feature type="region of interest" description="Disordered" evidence="1">
    <location>
        <begin position="1"/>
        <end position="20"/>
    </location>
</feature>
<proteinExistence type="predicted"/>
<sequence length="91" mass="10061">MNPMAREVSDPRPEAADGCDPNALLERFRAAVAVVSDTATEYYADENRSASETAKFYDEIAEYHREAAEAMELLDEHLSGGGRLPDAWRLG</sequence>
<evidence type="ECO:0000313" key="3">
    <source>
        <dbReference type="Proteomes" id="UP000501705"/>
    </source>
</evidence>
<dbReference type="RefSeq" id="WP_167464961.1">
    <property type="nucleotide sequence ID" value="NZ_CP046171.1"/>
</dbReference>
<reference evidence="2 3" key="1">
    <citation type="journal article" date="2019" name="ACS Chem. Biol.">
        <title>Identification and Mobilization of a Cryptic Antibiotic Biosynthesis Gene Locus from a Human-Pathogenic Nocardia Isolate.</title>
        <authorList>
            <person name="Herisse M."/>
            <person name="Ishida K."/>
            <person name="Porter J.L."/>
            <person name="Howden B."/>
            <person name="Hertweck C."/>
            <person name="Stinear T.P."/>
            <person name="Pidot S.J."/>
        </authorList>
    </citation>
    <scope>NUCLEOTIDE SEQUENCE [LARGE SCALE GENOMIC DNA]</scope>
    <source>
        <strain evidence="2 3">AUSMDU00024985</strain>
    </source>
</reference>
<dbReference type="Proteomes" id="UP000501705">
    <property type="component" value="Chromosome"/>
</dbReference>
<organism evidence="2 3">
    <name type="scientific">Nocardia brasiliensis</name>
    <dbReference type="NCBI Taxonomy" id="37326"/>
    <lineage>
        <taxon>Bacteria</taxon>
        <taxon>Bacillati</taxon>
        <taxon>Actinomycetota</taxon>
        <taxon>Actinomycetes</taxon>
        <taxon>Mycobacteriales</taxon>
        <taxon>Nocardiaceae</taxon>
        <taxon>Nocardia</taxon>
    </lineage>
</organism>
<protein>
    <submittedName>
        <fullName evidence="2">Uncharacterized protein</fullName>
    </submittedName>
</protein>
<accession>A0A6G9XYH9</accession>
<gene>
    <name evidence="2" type="ORF">F5X71_29590</name>
</gene>